<feature type="compositionally biased region" description="Polar residues" evidence="1">
    <location>
        <begin position="13"/>
        <end position="30"/>
    </location>
</feature>
<gene>
    <name evidence="2" type="ORF">MNOR_LOCUS41019</name>
</gene>
<keyword evidence="3" id="KW-1185">Reference proteome</keyword>
<reference evidence="2 3" key="1">
    <citation type="submission" date="2024-05" db="EMBL/GenBank/DDBJ databases">
        <authorList>
            <person name="Wallberg A."/>
        </authorList>
    </citation>
    <scope>NUCLEOTIDE SEQUENCE [LARGE SCALE GENOMIC DNA]</scope>
</reference>
<sequence length="109" mass="12023">GGSPHHPNEIAGPSTSTVSSNFFQPSNQRPNTHRVEEDDPGVPGGVVPQVLQAPPTQSNLLQNPSQHDKWCYTESQGLLRGPIFVALSASGMHKWFQKQKKMEITVHRM</sequence>
<dbReference type="AlphaFoldDB" id="A0AAV2SS34"/>
<name>A0AAV2SS34_MEGNR</name>
<evidence type="ECO:0000256" key="1">
    <source>
        <dbReference type="SAM" id="MobiDB-lite"/>
    </source>
</evidence>
<evidence type="ECO:0000313" key="3">
    <source>
        <dbReference type="Proteomes" id="UP001497623"/>
    </source>
</evidence>
<dbReference type="EMBL" id="CAXKWB010138430">
    <property type="protein sequence ID" value="CAL4245186.1"/>
    <property type="molecule type" value="Genomic_DNA"/>
</dbReference>
<dbReference type="Proteomes" id="UP001497623">
    <property type="component" value="Unassembled WGS sequence"/>
</dbReference>
<feature type="region of interest" description="Disordered" evidence="1">
    <location>
        <begin position="1"/>
        <end position="51"/>
    </location>
</feature>
<organism evidence="2 3">
    <name type="scientific">Meganyctiphanes norvegica</name>
    <name type="common">Northern krill</name>
    <name type="synonym">Thysanopoda norvegica</name>
    <dbReference type="NCBI Taxonomy" id="48144"/>
    <lineage>
        <taxon>Eukaryota</taxon>
        <taxon>Metazoa</taxon>
        <taxon>Ecdysozoa</taxon>
        <taxon>Arthropoda</taxon>
        <taxon>Crustacea</taxon>
        <taxon>Multicrustacea</taxon>
        <taxon>Malacostraca</taxon>
        <taxon>Eumalacostraca</taxon>
        <taxon>Eucarida</taxon>
        <taxon>Euphausiacea</taxon>
        <taxon>Euphausiidae</taxon>
        <taxon>Meganyctiphanes</taxon>
    </lineage>
</organism>
<comment type="caution">
    <text evidence="2">The sequence shown here is derived from an EMBL/GenBank/DDBJ whole genome shotgun (WGS) entry which is preliminary data.</text>
</comment>
<proteinExistence type="predicted"/>
<protein>
    <submittedName>
        <fullName evidence="2">Uncharacterized protein</fullName>
    </submittedName>
</protein>
<evidence type="ECO:0000313" key="2">
    <source>
        <dbReference type="EMBL" id="CAL4245186.1"/>
    </source>
</evidence>
<accession>A0AAV2SS34</accession>
<feature type="non-terminal residue" evidence="2">
    <location>
        <position position="1"/>
    </location>
</feature>